<dbReference type="InterPro" id="IPR044797">
    <property type="entry name" value="At4g06598-like"/>
</dbReference>
<dbReference type="Proteomes" id="UP000489600">
    <property type="component" value="Unassembled WGS sequence"/>
</dbReference>
<reference evidence="2" key="1">
    <citation type="submission" date="2019-07" db="EMBL/GenBank/DDBJ databases">
        <authorList>
            <person name="Dittberner H."/>
        </authorList>
    </citation>
    <scope>NUCLEOTIDE SEQUENCE [LARGE SCALE GENOMIC DNA]</scope>
</reference>
<feature type="compositionally biased region" description="Basic and acidic residues" evidence="1">
    <location>
        <begin position="165"/>
        <end position="185"/>
    </location>
</feature>
<sequence>MEGLNELSNMKNFGFMERQSFVPQRNSGKAISSLSNMHHHNASLDDLLAEEPPAWLDDLLNEPTSPKMNKGHRRSASDTAAYLNSTFMPFQEDDLVKGHIVGPSWIGRNINRRDDPWQANSYEKHGKLGWELSTTNGTNLQTHVACGPVNIVGTLTSKFPEKHVSKMKEGASTKTDGHGSKTDSKRIKHQNAHRARLRRLEYISDLERTIQVLQVEGCEMSSAIHYLDQQLVMLSMENRNLKQRLDSLAEIQKLKHVEQQLLEREIENLQFRRFQQQPQQNQIQTPLVQQNRYNKYRPPATQEPDSQFAALAI</sequence>
<evidence type="ECO:0000256" key="1">
    <source>
        <dbReference type="SAM" id="MobiDB-lite"/>
    </source>
</evidence>
<comment type="caution">
    <text evidence="2">The sequence shown here is derived from an EMBL/GenBank/DDBJ whole genome shotgun (WGS) entry which is preliminary data.</text>
</comment>
<accession>A0A565CDT2</accession>
<organism evidence="2 3">
    <name type="scientific">Arabis nemorensis</name>
    <dbReference type="NCBI Taxonomy" id="586526"/>
    <lineage>
        <taxon>Eukaryota</taxon>
        <taxon>Viridiplantae</taxon>
        <taxon>Streptophyta</taxon>
        <taxon>Embryophyta</taxon>
        <taxon>Tracheophyta</taxon>
        <taxon>Spermatophyta</taxon>
        <taxon>Magnoliopsida</taxon>
        <taxon>eudicotyledons</taxon>
        <taxon>Gunneridae</taxon>
        <taxon>Pentapetalae</taxon>
        <taxon>rosids</taxon>
        <taxon>malvids</taxon>
        <taxon>Brassicales</taxon>
        <taxon>Brassicaceae</taxon>
        <taxon>Arabideae</taxon>
        <taxon>Arabis</taxon>
    </lineage>
</organism>
<dbReference type="PANTHER" id="PTHR46835">
    <property type="entry name" value="BASIC-LEUCINE ZIPPER (BZIP) TRANSCRIPTION FACTOR FAMILY PROTEIN-RELATED"/>
    <property type="match status" value="1"/>
</dbReference>
<evidence type="ECO:0000313" key="3">
    <source>
        <dbReference type="Proteomes" id="UP000489600"/>
    </source>
</evidence>
<dbReference type="PANTHER" id="PTHR46835:SF2">
    <property type="entry name" value="BZIP TRANSCRIPTION FACTOR"/>
    <property type="match status" value="1"/>
</dbReference>
<dbReference type="OrthoDB" id="1878267at2759"/>
<dbReference type="AlphaFoldDB" id="A0A565CDT2"/>
<proteinExistence type="predicted"/>
<dbReference type="EMBL" id="CABITT030000007">
    <property type="protein sequence ID" value="VVB11671.1"/>
    <property type="molecule type" value="Genomic_DNA"/>
</dbReference>
<evidence type="ECO:0008006" key="4">
    <source>
        <dbReference type="Google" id="ProtNLM"/>
    </source>
</evidence>
<name>A0A565CDT2_9BRAS</name>
<evidence type="ECO:0000313" key="2">
    <source>
        <dbReference type="EMBL" id="VVB11671.1"/>
    </source>
</evidence>
<gene>
    <name evidence="2" type="ORF">ANE_LOCUS22115</name>
</gene>
<feature type="region of interest" description="Disordered" evidence="1">
    <location>
        <begin position="165"/>
        <end position="191"/>
    </location>
</feature>
<protein>
    <recommendedName>
        <fullName evidence="4">BZIP domain-containing protein</fullName>
    </recommendedName>
</protein>
<keyword evidence="3" id="KW-1185">Reference proteome</keyword>